<dbReference type="RefSeq" id="WP_057868814.1">
    <property type="nucleotide sequence ID" value="NZ_AZDX01000003.1"/>
</dbReference>
<gene>
    <name evidence="2" type="ORF">FC92_GL001102</name>
</gene>
<sequence length="192" mass="22342">MAEEVTASHVVKFNFAFDIDKIIGDDKIAGLKLILGNVEKDELFIRYLDRIGQEIRTYVVTRGYPLTPVNGELIQYQDFIESVKKITEQQQNIQKNQEKEIPDEDKNVSSLKEPEITSDEEEIIYNDMIREEFDKMSSGVKIKKIVLTKELLNSKTLIQKIKRYFKNYDVVVSNEHIDSKFSFIIEEKGTIN</sequence>
<proteinExistence type="predicted"/>
<dbReference type="PATRIC" id="fig|1423759.3.peg.1166"/>
<keyword evidence="3" id="KW-1185">Reference proteome</keyword>
<dbReference type="GeneID" id="98309501"/>
<reference evidence="2 3" key="1">
    <citation type="journal article" date="2015" name="Genome Announc.">
        <title>Expanding the biotechnology potential of lactobacilli through comparative genomics of 213 strains and associated genera.</title>
        <authorList>
            <person name="Sun Z."/>
            <person name="Harris H.M."/>
            <person name="McCann A."/>
            <person name="Guo C."/>
            <person name="Argimon S."/>
            <person name="Zhang W."/>
            <person name="Yang X."/>
            <person name="Jeffery I.B."/>
            <person name="Cooney J.C."/>
            <person name="Kagawa T.F."/>
            <person name="Liu W."/>
            <person name="Song Y."/>
            <person name="Salvetti E."/>
            <person name="Wrobel A."/>
            <person name="Rasinkangas P."/>
            <person name="Parkhill J."/>
            <person name="Rea M.C."/>
            <person name="O'Sullivan O."/>
            <person name="Ritari J."/>
            <person name="Douillard F.P."/>
            <person name="Paul Ross R."/>
            <person name="Yang R."/>
            <person name="Briner A.E."/>
            <person name="Felis G.E."/>
            <person name="de Vos W.M."/>
            <person name="Barrangou R."/>
            <person name="Klaenhammer T.R."/>
            <person name="Caufield P.W."/>
            <person name="Cui Y."/>
            <person name="Zhang H."/>
            <person name="O'Toole P.W."/>
        </authorList>
    </citation>
    <scope>NUCLEOTIDE SEQUENCE [LARGE SCALE GENOMIC DNA]</scope>
    <source>
        <strain evidence="2 3">DSM 19519</strain>
    </source>
</reference>
<feature type="region of interest" description="Disordered" evidence="1">
    <location>
        <begin position="94"/>
        <end position="114"/>
    </location>
</feature>
<organism evidence="2 3">
    <name type="scientific">Liquorilactobacillus hordei DSM 19519</name>
    <dbReference type="NCBI Taxonomy" id="1423759"/>
    <lineage>
        <taxon>Bacteria</taxon>
        <taxon>Bacillati</taxon>
        <taxon>Bacillota</taxon>
        <taxon>Bacilli</taxon>
        <taxon>Lactobacillales</taxon>
        <taxon>Lactobacillaceae</taxon>
        <taxon>Liquorilactobacillus</taxon>
    </lineage>
</organism>
<name>A0A0R1MJ23_9LACO</name>
<dbReference type="AlphaFoldDB" id="A0A0R1MJ23"/>
<comment type="caution">
    <text evidence="2">The sequence shown here is derived from an EMBL/GenBank/DDBJ whole genome shotgun (WGS) entry which is preliminary data.</text>
</comment>
<evidence type="ECO:0000313" key="2">
    <source>
        <dbReference type="EMBL" id="KRL08029.1"/>
    </source>
</evidence>
<accession>A0A0R1MJ23</accession>
<dbReference type="EMBL" id="AZDX01000003">
    <property type="protein sequence ID" value="KRL08029.1"/>
    <property type="molecule type" value="Genomic_DNA"/>
</dbReference>
<dbReference type="Proteomes" id="UP000051448">
    <property type="component" value="Unassembled WGS sequence"/>
</dbReference>
<dbReference type="STRING" id="1423759.FC92_GL001102"/>
<evidence type="ECO:0000256" key="1">
    <source>
        <dbReference type="SAM" id="MobiDB-lite"/>
    </source>
</evidence>
<feature type="compositionally biased region" description="Basic and acidic residues" evidence="1">
    <location>
        <begin position="96"/>
        <end position="114"/>
    </location>
</feature>
<evidence type="ECO:0000313" key="3">
    <source>
        <dbReference type="Proteomes" id="UP000051448"/>
    </source>
</evidence>
<protein>
    <submittedName>
        <fullName evidence="2">Uncharacterized protein</fullName>
    </submittedName>
</protein>